<evidence type="ECO:0000256" key="6">
    <source>
        <dbReference type="ARBA" id="ARBA00023237"/>
    </source>
</evidence>
<dbReference type="Gene3D" id="2.60.40.1120">
    <property type="entry name" value="Carboxypeptidase-like, regulatory domain"/>
    <property type="match status" value="1"/>
</dbReference>
<dbReference type="InterPro" id="IPR013784">
    <property type="entry name" value="Carb-bd-like_fold"/>
</dbReference>
<dbReference type="PANTHER" id="PTHR30069">
    <property type="entry name" value="TONB-DEPENDENT OUTER MEMBRANE RECEPTOR"/>
    <property type="match status" value="1"/>
</dbReference>
<evidence type="ECO:0000259" key="8">
    <source>
        <dbReference type="Pfam" id="PF25183"/>
    </source>
</evidence>
<evidence type="ECO:0000259" key="7">
    <source>
        <dbReference type="Pfam" id="PF07715"/>
    </source>
</evidence>
<accession>A0A372IQJ8</accession>
<evidence type="ECO:0000256" key="1">
    <source>
        <dbReference type="ARBA" id="ARBA00004571"/>
    </source>
</evidence>
<dbReference type="InterPro" id="IPR036942">
    <property type="entry name" value="Beta-barrel_TonB_sf"/>
</dbReference>
<dbReference type="AlphaFoldDB" id="A0A372IQJ8"/>
<evidence type="ECO:0000256" key="2">
    <source>
        <dbReference type="ARBA" id="ARBA00022448"/>
    </source>
</evidence>
<comment type="subcellular location">
    <subcellularLocation>
        <location evidence="1">Cell outer membrane</location>
        <topology evidence="1">Multi-pass membrane protein</topology>
    </subcellularLocation>
</comment>
<dbReference type="InterPro" id="IPR037066">
    <property type="entry name" value="Plug_dom_sf"/>
</dbReference>
<evidence type="ECO:0000313" key="10">
    <source>
        <dbReference type="Proteomes" id="UP000264702"/>
    </source>
</evidence>
<protein>
    <submittedName>
        <fullName evidence="9">Uncharacterized protein</fullName>
    </submittedName>
</protein>
<dbReference type="GO" id="GO:0015344">
    <property type="term" value="F:siderophore uptake transmembrane transporter activity"/>
    <property type="evidence" value="ECO:0007669"/>
    <property type="project" value="TreeGrafter"/>
</dbReference>
<feature type="domain" description="TonB-dependent transporter Oar-like beta-barrel" evidence="8">
    <location>
        <begin position="283"/>
        <end position="1232"/>
    </location>
</feature>
<feature type="domain" description="TonB-dependent receptor plug" evidence="7">
    <location>
        <begin position="169"/>
        <end position="277"/>
    </location>
</feature>
<dbReference type="PANTHER" id="PTHR30069:SF46">
    <property type="entry name" value="OAR PROTEIN"/>
    <property type="match status" value="1"/>
</dbReference>
<gene>
    <name evidence="9" type="ORF">D0Y96_10905</name>
</gene>
<comment type="caution">
    <text evidence="9">The sequence shown here is derived from an EMBL/GenBank/DDBJ whole genome shotgun (WGS) entry which is preliminary data.</text>
</comment>
<proteinExistence type="predicted"/>
<dbReference type="Pfam" id="PF25183">
    <property type="entry name" value="OMP_b-brl_4"/>
    <property type="match status" value="1"/>
</dbReference>
<dbReference type="Gene3D" id="2.170.130.10">
    <property type="entry name" value="TonB-dependent receptor, plug domain"/>
    <property type="match status" value="1"/>
</dbReference>
<dbReference type="GO" id="GO:0030246">
    <property type="term" value="F:carbohydrate binding"/>
    <property type="evidence" value="ECO:0007669"/>
    <property type="project" value="InterPro"/>
</dbReference>
<name>A0A372IQJ8_9BACT</name>
<dbReference type="GO" id="GO:0009279">
    <property type="term" value="C:cell outer membrane"/>
    <property type="evidence" value="ECO:0007669"/>
    <property type="project" value="UniProtKB-SubCell"/>
</dbReference>
<dbReference type="SUPFAM" id="SSF49452">
    <property type="entry name" value="Starch-binding domain-like"/>
    <property type="match status" value="1"/>
</dbReference>
<keyword evidence="6" id="KW-0998">Cell outer membrane</keyword>
<keyword evidence="3" id="KW-1134">Transmembrane beta strand</keyword>
<organism evidence="9 10">
    <name type="scientific">Paracidobacterium acidisoli</name>
    <dbReference type="NCBI Taxonomy" id="2303751"/>
    <lineage>
        <taxon>Bacteria</taxon>
        <taxon>Pseudomonadati</taxon>
        <taxon>Acidobacteriota</taxon>
        <taxon>Terriglobia</taxon>
        <taxon>Terriglobales</taxon>
        <taxon>Acidobacteriaceae</taxon>
        <taxon>Paracidobacterium</taxon>
    </lineage>
</organism>
<keyword evidence="2" id="KW-0813">Transport</keyword>
<dbReference type="Pfam" id="PF07715">
    <property type="entry name" value="Plug"/>
    <property type="match status" value="1"/>
</dbReference>
<keyword evidence="10" id="KW-1185">Reference proteome</keyword>
<dbReference type="Proteomes" id="UP000264702">
    <property type="component" value="Unassembled WGS sequence"/>
</dbReference>
<dbReference type="EMBL" id="QVQT01000003">
    <property type="protein sequence ID" value="RFU17186.1"/>
    <property type="molecule type" value="Genomic_DNA"/>
</dbReference>
<evidence type="ECO:0000313" key="9">
    <source>
        <dbReference type="EMBL" id="RFU17186.1"/>
    </source>
</evidence>
<dbReference type="SUPFAM" id="SSF56935">
    <property type="entry name" value="Porins"/>
    <property type="match status" value="1"/>
</dbReference>
<dbReference type="InterPro" id="IPR012910">
    <property type="entry name" value="Plug_dom"/>
</dbReference>
<reference evidence="9 10" key="1">
    <citation type="submission" date="2018-08" db="EMBL/GenBank/DDBJ databases">
        <title>Acidipila sp. 4G-K13, an acidobacterium isolated from forest soil.</title>
        <authorList>
            <person name="Gao Z.-H."/>
            <person name="Qiu L.-H."/>
        </authorList>
    </citation>
    <scope>NUCLEOTIDE SEQUENCE [LARGE SCALE GENOMIC DNA]</scope>
    <source>
        <strain evidence="9 10">4G-K13</strain>
    </source>
</reference>
<sequence length="1245" mass="134816">MQRAFNTAKEKLKDFQEKRMNCFRDAWLTRIWRKDLVRKPMLAAAVLLLLLFANPPALRAQIDTGSVSGTVTDQQSAVVPGARVEIRNEATGYTDAQPSKQNGTYNFPTVRIGDYVVTVTANGFRKQIHEHVTVAIQQQVVLSFQMQLASTSSTVEVTTGQSTLQTENASVSQIVGTEEINSLPLNGRNYTLLAQLAPGTTTTVYDSGHGEVESGTFTANGLITTFNNYMLDGISDNNDTADWGNGTSYAIKPPPDALEEFKVETANYSAEYGRSGGAVVNAVTRSGQNRFYGDLWEYNRNSFFDSNDYFLNAARQPRPAYNRNQYGFSLGGPIVHDKTFFFMDYEGIRLKQGEAYTSTVPTALQRSSGFTNFSELISFQKGTQTDILGRTTPVGTIFDPASTRYLSSGTVDPVTGKAATSTGYVRDPFAGNIIPAGRISPVATKLLSLFPAPNTGAGITNNYADAPLLLQNSDAFDVRVDQNFSSKDQLFARGSYALQPYTIPPPCAAPANCGNSATVGTQNTNIEDFAVGETHIFSPNLVNEFRVGYNRIHMDRVQPFGTQAGLNQQYGIPGIPDAAPNGGLAQIKITGYAELGSHNNVPLDEIGSESQYNDSVSLVKGKHSMRFGGEFERIKDAINSGQFPHGEFVFGGNFTDQPNGNAASTGPAQFVIEPENSTVANCAVLSNTQGPPGPGCFTYNFVGGANQIQASPLSQEDFRWPYFGTYFTDTWKILPRLTLDLGLRYEYFAAYSDHAGRGSNFVPSFASKNGQSQFLIDDRAKNIPLSPSFVNLLAAQNIALTYTGNHGLRHLSPWNFGPRIGLSLQLTQRAVLRAGYGIFYAGIYARGDGYNIGNNYPFAFAVNVTPTTAAGLSNDGSIGGIDKGMAAVPLNPSVVVGSQISPRGLQYYARVPDAQDMNLTLQYQLTNRQYFEIGYVGTQSRHVESNIESNRPSVLLPPVLPAGTTLATYLPYPGLPTAGYYTWNEGSNNYNSLQVKYEKLLGQGVNLIADYTWSKFLGYGSDSNLFSSLGYRAPFVPGFGMKGEYGNMDFESANVIHMGGGWQLPFGKGRRWLNHGAVVDAVAGGWNLQGIFTYQSGQPVTISCSVTTDTASGCYALVNKGAIFQGAHTLQHWFNAAAFSNPAPATMVGQSDLSPLGGAPAQAFGPAFHRGDLGVQKIFHLPGTHELEVRGEAFNLTNTPNFGQPGTLNPSSSAFASITNTRDSPSDAREFQFAVKYLFGNGHQE</sequence>
<dbReference type="InterPro" id="IPR039426">
    <property type="entry name" value="TonB-dep_rcpt-like"/>
</dbReference>
<dbReference type="Pfam" id="PF13620">
    <property type="entry name" value="CarboxypepD_reg"/>
    <property type="match status" value="1"/>
</dbReference>
<evidence type="ECO:0000256" key="3">
    <source>
        <dbReference type="ARBA" id="ARBA00022452"/>
    </source>
</evidence>
<dbReference type="InterPro" id="IPR057601">
    <property type="entry name" value="Oar-like_b-barrel"/>
</dbReference>
<keyword evidence="5" id="KW-0472">Membrane</keyword>
<dbReference type="GO" id="GO:0044718">
    <property type="term" value="P:siderophore transmembrane transport"/>
    <property type="evidence" value="ECO:0007669"/>
    <property type="project" value="TreeGrafter"/>
</dbReference>
<keyword evidence="4" id="KW-0812">Transmembrane</keyword>
<dbReference type="Gene3D" id="2.40.170.20">
    <property type="entry name" value="TonB-dependent receptor, beta-barrel domain"/>
    <property type="match status" value="1"/>
</dbReference>
<evidence type="ECO:0000256" key="5">
    <source>
        <dbReference type="ARBA" id="ARBA00023136"/>
    </source>
</evidence>
<evidence type="ECO:0000256" key="4">
    <source>
        <dbReference type="ARBA" id="ARBA00022692"/>
    </source>
</evidence>